<reference evidence="3" key="1">
    <citation type="journal article" date="2013" name="Nat. Genet.">
        <title>The duck genome and transcriptome provide insight into an avian influenza virus reservoir species.</title>
        <authorList>
            <person name="Huang Y."/>
            <person name="Li Y."/>
            <person name="Burt D.W."/>
            <person name="Chen H."/>
            <person name="Zhang Y."/>
            <person name="Qian W."/>
            <person name="Kim H."/>
            <person name="Gan S."/>
            <person name="Zhao Y."/>
            <person name="Li J."/>
            <person name="Yi K."/>
            <person name="Feng H."/>
            <person name="Zhu P."/>
            <person name="Li B."/>
            <person name="Liu Q."/>
            <person name="Fairley S."/>
            <person name="Magor K.E."/>
            <person name="Du Z."/>
            <person name="Hu X."/>
            <person name="Goodman L."/>
            <person name="Tafer H."/>
            <person name="Vignal A."/>
            <person name="Lee T."/>
            <person name="Kim K.W."/>
            <person name="Sheng Z."/>
            <person name="An Y."/>
            <person name="Searle S."/>
            <person name="Herrero J."/>
            <person name="Groenen M.A."/>
            <person name="Crooijmans R.P."/>
            <person name="Faraut T."/>
            <person name="Cai Q."/>
            <person name="Webster R.G."/>
            <person name="Aldridge J.R."/>
            <person name="Warren W.C."/>
            <person name="Bartschat S."/>
            <person name="Kehr S."/>
            <person name="Marz M."/>
            <person name="Stadler P.F."/>
            <person name="Smith J."/>
            <person name="Kraus R.H."/>
            <person name="Zhao Y."/>
            <person name="Ren L."/>
            <person name="Fei J."/>
            <person name="Morisson M."/>
            <person name="Kaiser P."/>
            <person name="Griffin D.K."/>
            <person name="Rao M."/>
            <person name="Pitel F."/>
            <person name="Wang J."/>
            <person name="Li N."/>
        </authorList>
    </citation>
    <scope>NUCLEOTIDE SEQUENCE [LARGE SCALE GENOMIC DNA]</scope>
</reference>
<evidence type="ECO:0000313" key="3">
    <source>
        <dbReference type="Proteomes" id="UP000296049"/>
    </source>
</evidence>
<accession>R0M218</accession>
<feature type="region of interest" description="Disordered" evidence="1">
    <location>
        <begin position="239"/>
        <end position="259"/>
    </location>
</feature>
<name>R0M218_ANAPL</name>
<sequence>MFEEAHKNMGTDSQREKCQRTNRACTSQSGCWLPYPAKGHEVASEGTLKPQKHICGLLQNCCCQDEYTENDDVALLLHHQEENKNDTGFLTLTADFEQEIKWSRRQRNKCLSKGVPRLLRCSELHQQRVKRDVPVIVIKEGSETGTLLSNWMTKDGRYYDSQENSKLLSAVIPINLVVVIFLTDLLESPSPGFTTRGAACAPRAFVRIAIFSEQYFDEANSGPIPCSVKLPTAKQQLKQLQQSWGGQEDSSRPPASHPRAVESLCPVAASLNNSLVNDKAEFQQEHTAQLSSITHHQLTCAAPVLCIFMAVPHRASSPHQSSQADLSSHKHLLHKAVAELPEEAGAGVLHRTGDPTETQLQLRSDLCHVPKHSPP</sequence>
<dbReference type="AlphaFoldDB" id="R0M218"/>
<organism evidence="2 3">
    <name type="scientific">Anas platyrhynchos</name>
    <name type="common">Mallard</name>
    <name type="synonym">Anas boschas</name>
    <dbReference type="NCBI Taxonomy" id="8839"/>
    <lineage>
        <taxon>Eukaryota</taxon>
        <taxon>Metazoa</taxon>
        <taxon>Chordata</taxon>
        <taxon>Craniata</taxon>
        <taxon>Vertebrata</taxon>
        <taxon>Euteleostomi</taxon>
        <taxon>Archelosauria</taxon>
        <taxon>Archosauria</taxon>
        <taxon>Dinosauria</taxon>
        <taxon>Saurischia</taxon>
        <taxon>Theropoda</taxon>
        <taxon>Coelurosauria</taxon>
        <taxon>Aves</taxon>
        <taxon>Neognathae</taxon>
        <taxon>Galloanserae</taxon>
        <taxon>Anseriformes</taxon>
        <taxon>Anatidae</taxon>
        <taxon>Anatinae</taxon>
        <taxon>Anas</taxon>
    </lineage>
</organism>
<protein>
    <submittedName>
        <fullName evidence="2">Uncharacterized protein</fullName>
    </submittedName>
</protein>
<dbReference type="Proteomes" id="UP000296049">
    <property type="component" value="Unassembled WGS sequence"/>
</dbReference>
<proteinExistence type="predicted"/>
<gene>
    <name evidence="2" type="ORF">Anapl_04693</name>
</gene>
<keyword evidence="3" id="KW-1185">Reference proteome</keyword>
<evidence type="ECO:0000313" key="2">
    <source>
        <dbReference type="EMBL" id="EOB08145.1"/>
    </source>
</evidence>
<evidence type="ECO:0000256" key="1">
    <source>
        <dbReference type="SAM" id="MobiDB-lite"/>
    </source>
</evidence>
<dbReference type="EMBL" id="KB742473">
    <property type="protein sequence ID" value="EOB08145.1"/>
    <property type="molecule type" value="Genomic_DNA"/>
</dbReference>